<evidence type="ECO:0000313" key="7">
    <source>
        <dbReference type="Proteomes" id="UP000053961"/>
    </source>
</evidence>
<sequence length="197" mass="22001">MKYLSKLGCALACAVLLMGATFAMSWSSEKMLMGDSYIDKGAEEENFGTDEILWVSSEEGEPVMESWLYFDTFLMQDVLGVESSDEIDSATLKIYAKEVETPGEVEIHFYNEGFFEDTIVWEGKPDYDEEADDIIEIDEEGWYEFDATETVKKAIEECPDCPFSVVLVAAGDTSIGFASKEDADGNVPQFTITTIEE</sequence>
<dbReference type="PATRIC" id="fig|301375.6.peg.920"/>
<protein>
    <submittedName>
        <fullName evidence="6">Lipoprotein, putative</fullName>
    </submittedName>
</protein>
<dbReference type="Proteomes" id="UP000057043">
    <property type="component" value="Unassembled WGS sequence"/>
</dbReference>
<evidence type="ECO:0000259" key="4">
    <source>
        <dbReference type="Pfam" id="PF24517"/>
    </source>
</evidence>
<comment type="subcellular location">
    <subcellularLocation>
        <location evidence="1">Secreted</location>
    </subcellularLocation>
</comment>
<keyword evidence="3" id="KW-0732">Signal</keyword>
<organism evidence="6 7">
    <name type="scientific">Methanothrix harundinacea</name>
    <dbReference type="NCBI Taxonomy" id="301375"/>
    <lineage>
        <taxon>Archaea</taxon>
        <taxon>Methanobacteriati</taxon>
        <taxon>Methanobacteriota</taxon>
        <taxon>Stenosarchaea group</taxon>
        <taxon>Methanomicrobia</taxon>
        <taxon>Methanotrichales</taxon>
        <taxon>Methanotrichaceae</taxon>
        <taxon>Methanothrix</taxon>
    </lineage>
</organism>
<dbReference type="InterPro" id="IPR055372">
    <property type="entry name" value="CBM96"/>
</dbReference>
<keyword evidence="6" id="KW-0449">Lipoprotein</keyword>
<evidence type="ECO:0000313" key="8">
    <source>
        <dbReference type="Proteomes" id="UP000057043"/>
    </source>
</evidence>
<evidence type="ECO:0000313" key="6">
    <source>
        <dbReference type="EMBL" id="KUK95582.1"/>
    </source>
</evidence>
<dbReference type="Proteomes" id="UP000053961">
    <property type="component" value="Unassembled WGS sequence"/>
</dbReference>
<dbReference type="EMBL" id="LGFT01000018">
    <property type="protein sequence ID" value="KUK44700.1"/>
    <property type="molecule type" value="Genomic_DNA"/>
</dbReference>
<dbReference type="GO" id="GO:0005576">
    <property type="term" value="C:extracellular region"/>
    <property type="evidence" value="ECO:0007669"/>
    <property type="project" value="UniProtKB-SubCell"/>
</dbReference>
<comment type="caution">
    <text evidence="6">The sequence shown here is derived from an EMBL/GenBank/DDBJ whole genome shotgun (WGS) entry which is preliminary data.</text>
</comment>
<reference evidence="7 8" key="2">
    <citation type="journal article" date="2015" name="MBio">
        <title>Genome-Resolved Metagenomic Analysis Reveals Roles for Candidate Phyla and Other Microbial Community Members in Biogeochemical Transformations in Oil Reservoirs.</title>
        <authorList>
            <person name="Hu P."/>
            <person name="Tom L."/>
            <person name="Singh A."/>
            <person name="Thomas B.C."/>
            <person name="Baker B.J."/>
            <person name="Piceno Y.M."/>
            <person name="Andersen G.L."/>
            <person name="Banfield J.F."/>
        </authorList>
    </citation>
    <scope>NUCLEOTIDE SEQUENCE [LARGE SCALE GENOMIC DNA]</scope>
    <source>
        <strain evidence="5">57_489</strain>
    </source>
</reference>
<evidence type="ECO:0000256" key="2">
    <source>
        <dbReference type="ARBA" id="ARBA00022525"/>
    </source>
</evidence>
<evidence type="ECO:0000256" key="1">
    <source>
        <dbReference type="ARBA" id="ARBA00004613"/>
    </source>
</evidence>
<reference evidence="6" key="1">
    <citation type="journal article" date="2015" name="MBio">
        <title>Genome-resolved metagenomic analysis reveals roles for candidate phyla and other microbial community members in biogeochemical transformations in oil reservoirs.</title>
        <authorList>
            <person name="Hu P."/>
            <person name="Tom L."/>
            <person name="Singh A."/>
            <person name="Thomas B.C."/>
            <person name="Baker B.J."/>
            <person name="Piceno Y.M."/>
            <person name="Andersen G.L."/>
            <person name="Banfield J.F."/>
        </authorList>
    </citation>
    <scope>NUCLEOTIDE SEQUENCE [LARGE SCALE GENOMIC DNA]</scope>
    <source>
        <strain evidence="6">56_747</strain>
    </source>
</reference>
<feature type="domain" description="Carbohydrate-binding module family 96" evidence="4">
    <location>
        <begin position="33"/>
        <end position="194"/>
    </location>
</feature>
<gene>
    <name evidence="5" type="ORF">XD72_0937</name>
    <name evidence="6" type="ORF">XE07_1717</name>
</gene>
<keyword evidence="2" id="KW-0964">Secreted</keyword>
<evidence type="ECO:0000313" key="5">
    <source>
        <dbReference type="EMBL" id="KUK44700.1"/>
    </source>
</evidence>
<dbReference type="NCBIfam" id="NF033679">
    <property type="entry name" value="DNRLRE_dom"/>
    <property type="match status" value="1"/>
</dbReference>
<name>A0A101IHY8_9EURY</name>
<proteinExistence type="predicted"/>
<dbReference type="AlphaFoldDB" id="A0A101IHY8"/>
<dbReference type="Pfam" id="PF24517">
    <property type="entry name" value="CBM96"/>
    <property type="match status" value="1"/>
</dbReference>
<evidence type="ECO:0000256" key="3">
    <source>
        <dbReference type="ARBA" id="ARBA00022729"/>
    </source>
</evidence>
<dbReference type="EMBL" id="LGHB01000031">
    <property type="protein sequence ID" value="KUK95582.1"/>
    <property type="molecule type" value="Genomic_DNA"/>
</dbReference>
<accession>A0A101IHY8</accession>